<keyword evidence="6" id="KW-1185">Reference proteome</keyword>
<evidence type="ECO:0000313" key="5">
    <source>
        <dbReference type="EMBL" id="TPX65261.1"/>
    </source>
</evidence>
<dbReference type="Proteomes" id="UP000320333">
    <property type="component" value="Unassembled WGS sequence"/>
</dbReference>
<feature type="compositionally biased region" description="Polar residues" evidence="3">
    <location>
        <begin position="274"/>
        <end position="285"/>
    </location>
</feature>
<dbReference type="SUPFAM" id="SSF50044">
    <property type="entry name" value="SH3-domain"/>
    <property type="match status" value="1"/>
</dbReference>
<dbReference type="SMART" id="SM00326">
    <property type="entry name" value="SH3"/>
    <property type="match status" value="1"/>
</dbReference>
<keyword evidence="1 2" id="KW-0728">SH3 domain</keyword>
<dbReference type="PANTHER" id="PTHR14167:SF92">
    <property type="entry name" value="CIN85 AND CD2AP RELATED, ISOFORM J"/>
    <property type="match status" value="1"/>
</dbReference>
<dbReference type="PANTHER" id="PTHR14167">
    <property type="entry name" value="SH3 DOMAIN-CONTAINING"/>
    <property type="match status" value="1"/>
</dbReference>
<protein>
    <recommendedName>
        <fullName evidence="4">SH3 domain-containing protein</fullName>
    </recommendedName>
</protein>
<dbReference type="AlphaFoldDB" id="A0A507EN45"/>
<feature type="region of interest" description="Disordered" evidence="3">
    <location>
        <begin position="305"/>
        <end position="334"/>
    </location>
</feature>
<sequence>MGHVAVLWNEANALREGVQKDAKRKLQKMDLHFRDHLVKTIFAQIDVLLHFQWIDPSQHANIILQLPTPSVAHQSSNSVPSTPSIHPSSTSIHLSLSSARDSITPNMAVSRKSSVTVQNPIRIAIKDFQSMKWWGGVQSGVDGDLAFRVGDLIEVVAEVDDNWMTGTLSGKTGIFPTEFTEAKVIVKASGVPATPPPIHSRPMLTFSPIPAKSSISSSSLSFAAGVPPPLPPPLSSKPSSFQGNNTYMNTLSMISTTSSNAHSNNGGGSSSSSLPVYNKQNSFTNSRSSTAHSLASSFHGSFNNYNGSNGNNNNPNPSILSTGSTPQPLPTTQPTDQQYFYLRSRANGNVLGVEMGLTSMVTHDSPILVVALNAVNKSSEQPLLLRMDECGCLVTPSNLAVDVRVGEWVNGGTVVLAKRVAVVAGGAIGTGSISEGNMALQQQWEIRADGVVLNERGFMLVEDYGRAVVWDCSEEEVVQQWDMLPKRPRVLVIILAGSVTVLLVYLLTLRRDTTLGQGQMQIPEQEITEVCNAHSTACNITVAYIASDSTTPRSNKSSKSTPTSTNTRLTTGRNPSVLYYNTHGGTNVNMKGIMKALNLDMSIFNPKQVTGYGMSGKHAAKLINMGHVSHICESYDVVVIGDTIPHGRALMLSLLEWSPAKQCRSVVVVEMTNRFDWDVKDKSAYYQMVRDLVRKGQTTLKNRLYWVANNNVEQAYVEFMIGMKMPDVRVLRPVGISKDYPYPDDLPPQDEKSFASRTHDTTNIFAILKDEFDIPLTIFPFGHKYGGPKNLLAFKGFIDIPYQYSVMKFYENIAYGVPMFVPTPRLFEYMLQSGLHYTHCIFPNLLKRFPSGPDMKVKTVPGFPPWSAYMDYYDPLFAPYVYYFDSFVELQNMRSFTRAELDWKNVAVEGPKFYNAYRDEILEGWASMFRDMGYRDVQVQAGGAGRVEFEKQK</sequence>
<evidence type="ECO:0000256" key="3">
    <source>
        <dbReference type="SAM" id="MobiDB-lite"/>
    </source>
</evidence>
<organism evidence="5 6">
    <name type="scientific">Chytriomyces confervae</name>
    <dbReference type="NCBI Taxonomy" id="246404"/>
    <lineage>
        <taxon>Eukaryota</taxon>
        <taxon>Fungi</taxon>
        <taxon>Fungi incertae sedis</taxon>
        <taxon>Chytridiomycota</taxon>
        <taxon>Chytridiomycota incertae sedis</taxon>
        <taxon>Chytridiomycetes</taxon>
        <taxon>Chytridiales</taxon>
        <taxon>Chytriomycetaceae</taxon>
        <taxon>Chytriomyces</taxon>
    </lineage>
</organism>
<feature type="region of interest" description="Disordered" evidence="3">
    <location>
        <begin position="549"/>
        <end position="572"/>
    </location>
</feature>
<dbReference type="GO" id="GO:0007015">
    <property type="term" value="P:actin filament organization"/>
    <property type="evidence" value="ECO:0007669"/>
    <property type="project" value="TreeGrafter"/>
</dbReference>
<reference evidence="5 6" key="1">
    <citation type="journal article" date="2019" name="Sci. Rep.">
        <title>Comparative genomics of chytrid fungi reveal insights into the obligate biotrophic and pathogenic lifestyle of Synchytrium endobioticum.</title>
        <authorList>
            <person name="van de Vossenberg B.T.L.H."/>
            <person name="Warris S."/>
            <person name="Nguyen H.D.T."/>
            <person name="van Gent-Pelzer M.P.E."/>
            <person name="Joly D.L."/>
            <person name="van de Geest H.C."/>
            <person name="Bonants P.J.M."/>
            <person name="Smith D.S."/>
            <person name="Levesque C.A."/>
            <person name="van der Lee T.A.J."/>
        </authorList>
    </citation>
    <scope>NUCLEOTIDE SEQUENCE [LARGE SCALE GENOMIC DNA]</scope>
    <source>
        <strain evidence="5 6">CBS 675.73</strain>
    </source>
</reference>
<dbReference type="OrthoDB" id="543916at2759"/>
<accession>A0A507EN45</accession>
<proteinExistence type="predicted"/>
<dbReference type="EMBL" id="QEAP01000498">
    <property type="protein sequence ID" value="TPX65261.1"/>
    <property type="molecule type" value="Genomic_DNA"/>
</dbReference>
<evidence type="ECO:0000256" key="1">
    <source>
        <dbReference type="ARBA" id="ARBA00022443"/>
    </source>
</evidence>
<comment type="caution">
    <text evidence="5">The sequence shown here is derived from an EMBL/GenBank/DDBJ whole genome shotgun (WGS) entry which is preliminary data.</text>
</comment>
<evidence type="ECO:0000313" key="6">
    <source>
        <dbReference type="Proteomes" id="UP000320333"/>
    </source>
</evidence>
<dbReference type="Gene3D" id="2.30.30.40">
    <property type="entry name" value="SH3 Domains"/>
    <property type="match status" value="1"/>
</dbReference>
<dbReference type="PROSITE" id="PS50002">
    <property type="entry name" value="SH3"/>
    <property type="match status" value="1"/>
</dbReference>
<gene>
    <name evidence="5" type="ORF">CcCBS67573_g08167</name>
</gene>
<dbReference type="Pfam" id="PF00018">
    <property type="entry name" value="SH3_1"/>
    <property type="match status" value="1"/>
</dbReference>
<feature type="domain" description="SH3" evidence="4">
    <location>
        <begin position="117"/>
        <end position="185"/>
    </location>
</feature>
<dbReference type="GO" id="GO:0016477">
    <property type="term" value="P:cell migration"/>
    <property type="evidence" value="ECO:0007669"/>
    <property type="project" value="TreeGrafter"/>
</dbReference>
<feature type="compositionally biased region" description="Low complexity" evidence="3">
    <location>
        <begin position="305"/>
        <end position="318"/>
    </location>
</feature>
<evidence type="ECO:0000256" key="2">
    <source>
        <dbReference type="PROSITE-ProRule" id="PRU00192"/>
    </source>
</evidence>
<dbReference type="InterPro" id="IPR001452">
    <property type="entry name" value="SH3_domain"/>
</dbReference>
<feature type="region of interest" description="Disordered" evidence="3">
    <location>
        <begin position="258"/>
        <end position="288"/>
    </location>
</feature>
<name>A0A507EN45_9FUNG</name>
<feature type="compositionally biased region" description="Low complexity" evidence="3">
    <location>
        <begin position="549"/>
        <end position="571"/>
    </location>
</feature>
<dbReference type="InterPro" id="IPR050384">
    <property type="entry name" value="Endophilin_SH3RF"/>
</dbReference>
<dbReference type="InterPro" id="IPR036028">
    <property type="entry name" value="SH3-like_dom_sf"/>
</dbReference>
<dbReference type="STRING" id="246404.A0A507EN45"/>
<evidence type="ECO:0000259" key="4">
    <source>
        <dbReference type="PROSITE" id="PS50002"/>
    </source>
</evidence>